<dbReference type="InterPro" id="IPR007627">
    <property type="entry name" value="RNA_pol_sigma70_r2"/>
</dbReference>
<feature type="domain" description="RNA polymerase sigma factor 70 region 4 type 2" evidence="9">
    <location>
        <begin position="118"/>
        <end position="165"/>
    </location>
</feature>
<dbReference type="PANTHER" id="PTHR43133:SF46">
    <property type="entry name" value="RNA POLYMERASE SIGMA-70 FACTOR ECF SUBFAMILY"/>
    <property type="match status" value="1"/>
</dbReference>
<evidence type="ECO:0000256" key="7">
    <source>
        <dbReference type="SAM" id="Phobius"/>
    </source>
</evidence>
<dbReference type="OrthoDB" id="1274624at2"/>
<evidence type="ECO:0000313" key="10">
    <source>
        <dbReference type="EMBL" id="RCU42280.1"/>
    </source>
</evidence>
<keyword evidence="2 6" id="KW-0805">Transcription regulation</keyword>
<dbReference type="PANTHER" id="PTHR43133">
    <property type="entry name" value="RNA POLYMERASE ECF-TYPE SIGMA FACTO"/>
    <property type="match status" value="1"/>
</dbReference>
<dbReference type="Pfam" id="PF08281">
    <property type="entry name" value="Sigma70_r4_2"/>
    <property type="match status" value="1"/>
</dbReference>
<evidence type="ECO:0000256" key="2">
    <source>
        <dbReference type="ARBA" id="ARBA00023015"/>
    </source>
</evidence>
<dbReference type="Proteomes" id="UP000252172">
    <property type="component" value="Unassembled WGS sequence"/>
</dbReference>
<feature type="domain" description="RNA polymerase sigma-70 region 2" evidence="8">
    <location>
        <begin position="11"/>
        <end position="75"/>
    </location>
</feature>
<sequence>MQNKINWNSIYLEYSPSLLGICRRYVQDEATAEDIVQDSFLAAIQKQKQLRDKITLFAWLKKIVVNNALMHLRNSNESLFVNTEYQEIPDNTSLMTPITEENNLILEYDFTTEEILWSIDQLPAHHRSVFNLYYLENNSHAQIADSLGINVNTSKSHLARAKKAIQKHLLSKTDGKTTSKLQKKRIQIMVFLGFGNMLWAQALRSKFKNFTIQPEKSFDLSDAGYFTTTGISRNFTPQSLFNRILTLLVFLSGILLFNNTNTQFRHTAPTSSEDLAQNLKIETPASEVRDFEMTSPIEIEKPAVSEEFKKVKREAPPKILIAAADPTEEITKPSLIDSADIEKKPVVIVKKVVKRVKVYVEK</sequence>
<dbReference type="InterPro" id="IPR014284">
    <property type="entry name" value="RNA_pol_sigma-70_dom"/>
</dbReference>
<name>A0A368MWG9_9FLAO</name>
<dbReference type="EMBL" id="QPIE01000007">
    <property type="protein sequence ID" value="RCU42280.1"/>
    <property type="molecule type" value="Genomic_DNA"/>
</dbReference>
<evidence type="ECO:0000259" key="8">
    <source>
        <dbReference type="Pfam" id="PF04542"/>
    </source>
</evidence>
<evidence type="ECO:0000256" key="4">
    <source>
        <dbReference type="ARBA" id="ARBA00023125"/>
    </source>
</evidence>
<evidence type="ECO:0000313" key="11">
    <source>
        <dbReference type="Proteomes" id="UP000252172"/>
    </source>
</evidence>
<dbReference type="SUPFAM" id="SSF88946">
    <property type="entry name" value="Sigma2 domain of RNA polymerase sigma factors"/>
    <property type="match status" value="1"/>
</dbReference>
<dbReference type="RefSeq" id="WP_114304381.1">
    <property type="nucleotide sequence ID" value="NZ_QPIE01000007.1"/>
</dbReference>
<dbReference type="PROSITE" id="PS01063">
    <property type="entry name" value="SIGMA70_ECF"/>
    <property type="match status" value="1"/>
</dbReference>
<dbReference type="GO" id="GO:0006352">
    <property type="term" value="P:DNA-templated transcription initiation"/>
    <property type="evidence" value="ECO:0007669"/>
    <property type="project" value="InterPro"/>
</dbReference>
<keyword evidence="7" id="KW-0812">Transmembrane</keyword>
<dbReference type="InterPro" id="IPR013249">
    <property type="entry name" value="RNA_pol_sigma70_r4_t2"/>
</dbReference>
<evidence type="ECO:0000256" key="6">
    <source>
        <dbReference type="RuleBase" id="RU000716"/>
    </source>
</evidence>
<comment type="caution">
    <text evidence="10">The sequence shown here is derived from an EMBL/GenBank/DDBJ whole genome shotgun (WGS) entry which is preliminary data.</text>
</comment>
<dbReference type="Gene3D" id="1.10.1740.10">
    <property type="match status" value="1"/>
</dbReference>
<dbReference type="Gene3D" id="1.10.10.10">
    <property type="entry name" value="Winged helix-like DNA-binding domain superfamily/Winged helix DNA-binding domain"/>
    <property type="match status" value="1"/>
</dbReference>
<organism evidence="10 11">
    <name type="scientific">Chryseobacterium lacus</name>
    <dbReference type="NCBI Taxonomy" id="2058346"/>
    <lineage>
        <taxon>Bacteria</taxon>
        <taxon>Pseudomonadati</taxon>
        <taxon>Bacteroidota</taxon>
        <taxon>Flavobacteriia</taxon>
        <taxon>Flavobacteriales</taxon>
        <taxon>Weeksellaceae</taxon>
        <taxon>Chryseobacterium group</taxon>
        <taxon>Chryseobacterium</taxon>
    </lineage>
</organism>
<evidence type="ECO:0000256" key="5">
    <source>
        <dbReference type="ARBA" id="ARBA00023163"/>
    </source>
</evidence>
<dbReference type="InterPro" id="IPR039425">
    <property type="entry name" value="RNA_pol_sigma-70-like"/>
</dbReference>
<dbReference type="NCBIfam" id="TIGR02937">
    <property type="entry name" value="sigma70-ECF"/>
    <property type="match status" value="1"/>
</dbReference>
<dbReference type="InterPro" id="IPR036388">
    <property type="entry name" value="WH-like_DNA-bd_sf"/>
</dbReference>
<keyword evidence="7" id="KW-1133">Transmembrane helix</keyword>
<feature type="transmembrane region" description="Helical" evidence="7">
    <location>
        <begin position="240"/>
        <end position="257"/>
    </location>
</feature>
<dbReference type="InterPro" id="IPR013324">
    <property type="entry name" value="RNA_pol_sigma_r3/r4-like"/>
</dbReference>
<reference evidence="10 11" key="1">
    <citation type="submission" date="2018-07" db="EMBL/GenBank/DDBJ databases">
        <title>Chryseobacterium lacus sp. nov., isolated from lake water.</title>
        <authorList>
            <person name="Li C.-M."/>
        </authorList>
    </citation>
    <scope>NUCLEOTIDE SEQUENCE [LARGE SCALE GENOMIC DNA]</scope>
    <source>
        <strain evidence="10 11">YLOS41</strain>
    </source>
</reference>
<dbReference type="AlphaFoldDB" id="A0A368MWG9"/>
<evidence type="ECO:0000256" key="3">
    <source>
        <dbReference type="ARBA" id="ARBA00023082"/>
    </source>
</evidence>
<dbReference type="InterPro" id="IPR013325">
    <property type="entry name" value="RNA_pol_sigma_r2"/>
</dbReference>
<gene>
    <name evidence="10" type="ORF">DQ356_10145</name>
</gene>
<dbReference type="CDD" id="cd06171">
    <property type="entry name" value="Sigma70_r4"/>
    <property type="match status" value="1"/>
</dbReference>
<comment type="similarity">
    <text evidence="1 6">Belongs to the sigma-70 factor family. ECF subfamily.</text>
</comment>
<evidence type="ECO:0000256" key="1">
    <source>
        <dbReference type="ARBA" id="ARBA00010641"/>
    </source>
</evidence>
<keyword evidence="7" id="KW-0472">Membrane</keyword>
<protein>
    <recommendedName>
        <fullName evidence="6">RNA polymerase sigma factor</fullName>
    </recommendedName>
</protein>
<keyword evidence="4 6" id="KW-0238">DNA-binding</keyword>
<dbReference type="GO" id="GO:0016987">
    <property type="term" value="F:sigma factor activity"/>
    <property type="evidence" value="ECO:0007669"/>
    <property type="project" value="UniProtKB-KW"/>
</dbReference>
<keyword evidence="3 6" id="KW-0731">Sigma factor</keyword>
<dbReference type="SUPFAM" id="SSF88659">
    <property type="entry name" value="Sigma3 and sigma4 domains of RNA polymerase sigma factors"/>
    <property type="match status" value="1"/>
</dbReference>
<keyword evidence="5 6" id="KW-0804">Transcription</keyword>
<proteinExistence type="inferred from homology"/>
<dbReference type="GO" id="GO:0003677">
    <property type="term" value="F:DNA binding"/>
    <property type="evidence" value="ECO:0007669"/>
    <property type="project" value="UniProtKB-KW"/>
</dbReference>
<feature type="transmembrane region" description="Helical" evidence="7">
    <location>
        <begin position="186"/>
        <end position="203"/>
    </location>
</feature>
<accession>A0A368MWG9</accession>
<evidence type="ECO:0000259" key="9">
    <source>
        <dbReference type="Pfam" id="PF08281"/>
    </source>
</evidence>
<dbReference type="InterPro" id="IPR000838">
    <property type="entry name" value="RNA_pol_sigma70_ECF_CS"/>
</dbReference>
<keyword evidence="11" id="KW-1185">Reference proteome</keyword>
<dbReference type="Pfam" id="PF04542">
    <property type="entry name" value="Sigma70_r2"/>
    <property type="match status" value="1"/>
</dbReference>